<keyword evidence="3" id="KW-1185">Reference proteome</keyword>
<reference evidence="3" key="1">
    <citation type="submission" date="2016-10" db="EMBL/GenBank/DDBJ databases">
        <authorList>
            <person name="Varghese N."/>
            <person name="Submissions S."/>
        </authorList>
    </citation>
    <scope>NUCLEOTIDE SEQUENCE [LARGE SCALE GENOMIC DNA]</scope>
    <source>
        <strain evidence="3">CGMCC 1.10218</strain>
    </source>
</reference>
<dbReference type="InterPro" id="IPR013486">
    <property type="entry name" value="SpoIID/LytB"/>
</dbReference>
<dbReference type="Proteomes" id="UP000199223">
    <property type="component" value="Unassembled WGS sequence"/>
</dbReference>
<proteinExistence type="predicted"/>
<dbReference type="STRING" id="856736.SAMN04488058_104186"/>
<feature type="domain" description="Sporulation stage II protein D amidase enhancer LytB N-terminal" evidence="1">
    <location>
        <begin position="139"/>
        <end position="224"/>
    </location>
</feature>
<evidence type="ECO:0000259" key="1">
    <source>
        <dbReference type="Pfam" id="PF08486"/>
    </source>
</evidence>
<protein>
    <submittedName>
        <fullName evidence="2">Stage II sporulation protein D</fullName>
    </submittedName>
</protein>
<dbReference type="GO" id="GO:0030288">
    <property type="term" value="C:outer membrane-bounded periplasmic space"/>
    <property type="evidence" value="ECO:0007669"/>
    <property type="project" value="TreeGrafter"/>
</dbReference>
<dbReference type="AlphaFoldDB" id="A0A1H6WUY7"/>
<accession>A0A1H6WUY7</accession>
<dbReference type="RefSeq" id="WP_092263941.1">
    <property type="nucleotide sequence ID" value="NZ_FNZA01000004.1"/>
</dbReference>
<dbReference type="NCBIfam" id="TIGR02669">
    <property type="entry name" value="SpoIID_LytB"/>
    <property type="match status" value="1"/>
</dbReference>
<dbReference type="GO" id="GO:0030435">
    <property type="term" value="P:sporulation resulting in formation of a cellular spore"/>
    <property type="evidence" value="ECO:0007669"/>
    <property type="project" value="InterPro"/>
</dbReference>
<sequence>MLSPLLPRRVRWPALPGLVTPELVTGPGHGRLASRCRFSHAARQAGSALLALVGLALASGAGATTLRVLVSSGPQVHLRVSVGGALQPWQVGVQGANLTLEGRDAGSPTLYLAPSPGSVVEIAGKAYRGGVLLRREGPGVQAINVVDLEDYLRGVVAAEMPASWPAAALAAQAVIARTYAASRIDPKKSYDTCATERCQVYGGVQAEHPATDAAIRATAGQVVAFAGQPAQTFFSSDSGGYVASSHEVWNTPLPYLIAQADPHSVSAGGPRASWELSVPLSRVQGVAADYGVRVGALRDVRVSRASDSGRVQELTFSGASGVERLAGAEAGGFMRALGAQSSRITLRVEEGALQVQGAGMGHGVGLSQYGALGMARAGHTHPQMLAFYYPGTNLSALAALRPEPGSPAQASGEAPWETRGAPLVAARMFLPSFPTRQVSE</sequence>
<gene>
    <name evidence="2" type="ORF">SAMN04488058_104186</name>
</gene>
<dbReference type="OrthoDB" id="9794671at2"/>
<evidence type="ECO:0000313" key="2">
    <source>
        <dbReference type="EMBL" id="SEJ16580.1"/>
    </source>
</evidence>
<dbReference type="Pfam" id="PF08486">
    <property type="entry name" value="SpoIID"/>
    <property type="match status" value="1"/>
</dbReference>
<dbReference type="EMBL" id="FNZA01000004">
    <property type="protein sequence ID" value="SEJ16580.1"/>
    <property type="molecule type" value="Genomic_DNA"/>
</dbReference>
<dbReference type="InterPro" id="IPR013693">
    <property type="entry name" value="SpoIID/LytB_N"/>
</dbReference>
<organism evidence="2 3">
    <name type="scientific">Deinococcus reticulitermitis</name>
    <dbReference type="NCBI Taxonomy" id="856736"/>
    <lineage>
        <taxon>Bacteria</taxon>
        <taxon>Thermotogati</taxon>
        <taxon>Deinococcota</taxon>
        <taxon>Deinococci</taxon>
        <taxon>Deinococcales</taxon>
        <taxon>Deinococcaceae</taxon>
        <taxon>Deinococcus</taxon>
    </lineage>
</organism>
<dbReference type="PANTHER" id="PTHR30032:SF4">
    <property type="entry name" value="AMIDASE ENHANCER"/>
    <property type="match status" value="1"/>
</dbReference>
<evidence type="ECO:0000313" key="3">
    <source>
        <dbReference type="Proteomes" id="UP000199223"/>
    </source>
</evidence>
<dbReference type="InterPro" id="IPR051922">
    <property type="entry name" value="Bact_Sporulation_Assoc"/>
</dbReference>
<name>A0A1H6WUY7_9DEIO</name>
<dbReference type="PANTHER" id="PTHR30032">
    <property type="entry name" value="N-ACETYLMURAMOYL-L-ALANINE AMIDASE-RELATED"/>
    <property type="match status" value="1"/>
</dbReference>